<sequence>MCELSGQTACVVHLQRSMLPTEIYVDYTIQLVCATVAVILNPANCYVQLKHRKKREQFSMLFVHMIFHTFFAFSTIVWASAVLIQKGQKFIAWSGIIHMSLHPTIGVIDFFVSLDRCISIVYPIKYMVTIKNKIVIVATTVSTLLFSCVVILHSTSVNHRLPYPITMVSYANPRSMMAAYILSTSLIVANIAISAVFLLKLRRHLRAVHVLTVADHQRPVGKSSKLANTIVFYQIVIEAIFWVLPSLLKVATEYCFAVNLTPEIPTRSLMSHVPIVAIKVESKN</sequence>
<feature type="transmembrane region" description="Helical" evidence="1">
    <location>
        <begin position="27"/>
        <end position="49"/>
    </location>
</feature>
<dbReference type="AlphaFoldDB" id="A0A1I7Y2H9"/>
<feature type="transmembrane region" description="Helical" evidence="1">
    <location>
        <begin position="90"/>
        <end position="114"/>
    </location>
</feature>
<dbReference type="WBParaSite" id="L893_g11942.t1">
    <property type="protein sequence ID" value="L893_g11942.t1"/>
    <property type="gene ID" value="L893_g11942"/>
</dbReference>
<keyword evidence="1" id="KW-1133">Transmembrane helix</keyword>
<organism evidence="2 3">
    <name type="scientific">Steinernema glaseri</name>
    <dbReference type="NCBI Taxonomy" id="37863"/>
    <lineage>
        <taxon>Eukaryota</taxon>
        <taxon>Metazoa</taxon>
        <taxon>Ecdysozoa</taxon>
        <taxon>Nematoda</taxon>
        <taxon>Chromadorea</taxon>
        <taxon>Rhabditida</taxon>
        <taxon>Tylenchina</taxon>
        <taxon>Panagrolaimomorpha</taxon>
        <taxon>Strongyloidoidea</taxon>
        <taxon>Steinernematidae</taxon>
        <taxon>Steinernema</taxon>
    </lineage>
</organism>
<keyword evidence="1" id="KW-0472">Membrane</keyword>
<accession>A0A1I7Y2H9</accession>
<evidence type="ECO:0000313" key="2">
    <source>
        <dbReference type="Proteomes" id="UP000095287"/>
    </source>
</evidence>
<proteinExistence type="predicted"/>
<protein>
    <submittedName>
        <fullName evidence="3">7TM_GPCR_Srx domain-containing protein</fullName>
    </submittedName>
</protein>
<evidence type="ECO:0000313" key="3">
    <source>
        <dbReference type="WBParaSite" id="L893_g11942.t1"/>
    </source>
</evidence>
<feature type="transmembrane region" description="Helical" evidence="1">
    <location>
        <begin position="177"/>
        <end position="199"/>
    </location>
</feature>
<dbReference type="Proteomes" id="UP000095287">
    <property type="component" value="Unplaced"/>
</dbReference>
<reference evidence="3" key="1">
    <citation type="submission" date="2016-11" db="UniProtKB">
        <authorList>
            <consortium name="WormBaseParasite"/>
        </authorList>
    </citation>
    <scope>IDENTIFICATION</scope>
</reference>
<name>A0A1I7Y2H9_9BILA</name>
<dbReference type="Gene3D" id="1.20.1070.10">
    <property type="entry name" value="Rhodopsin 7-helix transmembrane proteins"/>
    <property type="match status" value="1"/>
</dbReference>
<feature type="transmembrane region" description="Helical" evidence="1">
    <location>
        <begin position="134"/>
        <end position="157"/>
    </location>
</feature>
<keyword evidence="1" id="KW-0812">Transmembrane</keyword>
<evidence type="ECO:0000256" key="1">
    <source>
        <dbReference type="SAM" id="Phobius"/>
    </source>
</evidence>
<dbReference type="SUPFAM" id="SSF81321">
    <property type="entry name" value="Family A G protein-coupled receptor-like"/>
    <property type="match status" value="1"/>
</dbReference>
<feature type="transmembrane region" description="Helical" evidence="1">
    <location>
        <begin position="61"/>
        <end position="84"/>
    </location>
</feature>
<keyword evidence="2" id="KW-1185">Reference proteome</keyword>